<dbReference type="Gene3D" id="1.25.40.10">
    <property type="entry name" value="Tetratricopeptide repeat domain"/>
    <property type="match status" value="4"/>
</dbReference>
<keyword evidence="2" id="KW-0677">Repeat</keyword>
<feature type="repeat" description="PPR" evidence="3">
    <location>
        <begin position="264"/>
        <end position="299"/>
    </location>
</feature>
<feature type="repeat" description="PPR" evidence="3">
    <location>
        <begin position="561"/>
        <end position="595"/>
    </location>
</feature>
<evidence type="ECO:0000313" key="6">
    <source>
        <dbReference type="Proteomes" id="UP001314263"/>
    </source>
</evidence>
<dbReference type="SUPFAM" id="SSF48452">
    <property type="entry name" value="TPR-like"/>
    <property type="match status" value="1"/>
</dbReference>
<accession>A0AAV1I4S9</accession>
<feature type="repeat" description="PPR" evidence="3">
    <location>
        <begin position="300"/>
        <end position="334"/>
    </location>
</feature>
<gene>
    <name evidence="5" type="ORF">CVIRNUC_005049</name>
</gene>
<evidence type="ECO:0000256" key="4">
    <source>
        <dbReference type="SAM" id="MobiDB-lite"/>
    </source>
</evidence>
<feature type="repeat" description="PPR" evidence="3">
    <location>
        <begin position="366"/>
        <end position="396"/>
    </location>
</feature>
<evidence type="ECO:0000313" key="5">
    <source>
        <dbReference type="EMBL" id="CAK0780424.1"/>
    </source>
</evidence>
<feature type="repeat" description="PPR" evidence="3">
    <location>
        <begin position="229"/>
        <end position="263"/>
    </location>
</feature>
<feature type="repeat" description="PPR" evidence="3">
    <location>
        <begin position="477"/>
        <end position="511"/>
    </location>
</feature>
<evidence type="ECO:0000256" key="1">
    <source>
        <dbReference type="ARBA" id="ARBA00007626"/>
    </source>
</evidence>
<reference evidence="5 6" key="1">
    <citation type="submission" date="2023-10" db="EMBL/GenBank/DDBJ databases">
        <authorList>
            <person name="Maclean D."/>
            <person name="Macfadyen A."/>
        </authorList>
    </citation>
    <scope>NUCLEOTIDE SEQUENCE [LARGE SCALE GENOMIC DNA]</scope>
</reference>
<dbReference type="InterPro" id="IPR011990">
    <property type="entry name" value="TPR-like_helical_dom_sf"/>
</dbReference>
<dbReference type="PANTHER" id="PTHR47447">
    <property type="entry name" value="OS03G0856100 PROTEIN"/>
    <property type="match status" value="1"/>
</dbReference>
<dbReference type="NCBIfam" id="TIGR00756">
    <property type="entry name" value="PPR"/>
    <property type="match status" value="2"/>
</dbReference>
<feature type="repeat" description="PPR" evidence="3">
    <location>
        <begin position="526"/>
        <end position="560"/>
    </location>
</feature>
<sequence>MLCLLHLQCSCCHVDGLSHGAKGSHLSVFQTRKRFDALAGTLSVDIRARQGLLAVTAAQTVVPEPLLASSPKRPRHAASPAPTHALNSARPGVAERPQNKLPPAPHFSKADRAPPPQEHVYWRGSATSRSAVLGRRLLSLGSKDGIASVLQGQMLSSKEITRLLSWLGNEGHPDRALEVFEWLDSSREYVTAERHLYTRLVSMFARQAGGLDMAMRIFDRMRTRGIRPDTVAFNSAITVAGKAGNWQRVMKLSADMRRSGVKRDVWTYASLIAACQSCGNRWQDALAFFQDMQDEGLKGNVVLYTSLMTVCHKGGQPGRAMVIFRTMEGEGLQADVVAYNQAMASCSWEQAWACFHTMRRAGLQPNTRSYNALLAACERDGEADRALEAFARMEREAPGSFGYCEPSLVTFNTLISACGKAGKYTEALQALSKMRSEGLSPDTVTVCSLIVAASKAGQADAALQHFQDFCDAGGSPSTATYNALIWALGQGGQWRRALSIFQGMRLQAAPPADAQAGQRGSPAQPGPRSWGAIIAVCHGARQWSTALRLYREMRAAGAAPDGALMHKVVSACEKIGAWEEADLVFHEMQEQGLLRDMDTLALASRKVLYALPPLVAGPLMTSAHLAVDSGRAARRWIQRGPPSAPADA</sequence>
<evidence type="ECO:0000256" key="2">
    <source>
        <dbReference type="ARBA" id="ARBA00022737"/>
    </source>
</evidence>
<feature type="repeat" description="PPR" evidence="3">
    <location>
        <begin position="193"/>
        <end position="228"/>
    </location>
</feature>
<dbReference type="EMBL" id="CAUYUE010000006">
    <property type="protein sequence ID" value="CAK0780424.1"/>
    <property type="molecule type" value="Genomic_DNA"/>
</dbReference>
<feature type="repeat" description="PPR" evidence="3">
    <location>
        <begin position="407"/>
        <end position="441"/>
    </location>
</feature>
<protein>
    <recommendedName>
        <fullName evidence="7">Pentacotripeptide-repeat region of PRORP domain-containing protein</fullName>
    </recommendedName>
</protein>
<dbReference type="PROSITE" id="PS51375">
    <property type="entry name" value="PPR"/>
    <property type="match status" value="9"/>
</dbReference>
<comment type="similarity">
    <text evidence="1">Belongs to the PPR family. P subfamily.</text>
</comment>
<keyword evidence="6" id="KW-1185">Reference proteome</keyword>
<feature type="region of interest" description="Disordered" evidence="4">
    <location>
        <begin position="66"/>
        <end position="116"/>
    </location>
</feature>
<dbReference type="PANTHER" id="PTHR47447:SF17">
    <property type="entry name" value="OS12G0638900 PROTEIN"/>
    <property type="match status" value="1"/>
</dbReference>
<dbReference type="InterPro" id="IPR002885">
    <property type="entry name" value="PPR_rpt"/>
</dbReference>
<dbReference type="Pfam" id="PF13812">
    <property type="entry name" value="PPR_3"/>
    <property type="match status" value="3"/>
</dbReference>
<dbReference type="AlphaFoldDB" id="A0AAV1I4S9"/>
<evidence type="ECO:0000256" key="3">
    <source>
        <dbReference type="PROSITE-ProRule" id="PRU00708"/>
    </source>
</evidence>
<dbReference type="Proteomes" id="UP001314263">
    <property type="component" value="Unassembled WGS sequence"/>
</dbReference>
<comment type="caution">
    <text evidence="5">The sequence shown here is derived from an EMBL/GenBank/DDBJ whole genome shotgun (WGS) entry which is preliminary data.</text>
</comment>
<name>A0AAV1I4S9_9CHLO</name>
<dbReference type="Pfam" id="PF01535">
    <property type="entry name" value="PPR"/>
    <property type="match status" value="3"/>
</dbReference>
<evidence type="ECO:0008006" key="7">
    <source>
        <dbReference type="Google" id="ProtNLM"/>
    </source>
</evidence>
<dbReference type="Pfam" id="PF13041">
    <property type="entry name" value="PPR_2"/>
    <property type="match status" value="1"/>
</dbReference>
<proteinExistence type="inferred from homology"/>
<organism evidence="5 6">
    <name type="scientific">Coccomyxa viridis</name>
    <dbReference type="NCBI Taxonomy" id="1274662"/>
    <lineage>
        <taxon>Eukaryota</taxon>
        <taxon>Viridiplantae</taxon>
        <taxon>Chlorophyta</taxon>
        <taxon>core chlorophytes</taxon>
        <taxon>Trebouxiophyceae</taxon>
        <taxon>Trebouxiophyceae incertae sedis</taxon>
        <taxon>Coccomyxaceae</taxon>
        <taxon>Coccomyxa</taxon>
    </lineage>
</organism>